<keyword evidence="1" id="KW-0496">Mitochondrion</keyword>
<dbReference type="AlphaFoldDB" id="U5YGD7"/>
<evidence type="ECO:0000313" key="1">
    <source>
        <dbReference type="EMBL" id="AGZ90180.1"/>
    </source>
</evidence>
<dbReference type="EMBL" id="KF060939">
    <property type="protein sequence ID" value="AGZ90180.1"/>
    <property type="molecule type" value="Genomic_DNA"/>
</dbReference>
<reference evidence="1" key="1">
    <citation type="journal article" date="2013" name="Genome Biol. Evol.">
        <title>Tracing the evolution of streptophyte algae and their mitochondrial genome.</title>
        <authorList>
            <person name="Turmel M."/>
            <person name="Otis C."/>
            <person name="Lemieux C."/>
        </authorList>
    </citation>
    <scope>NUCLEOTIDE SEQUENCE</scope>
</reference>
<sequence>MPKTSWFLDRYWKQLQALIRSPRKAQNHTFVYQKTLDSYVTSTFPLMPKIYKILEDENLLIKFIRAYIDHKKPYLNKTMEKAVQEIKKHPQEVEALRAYLQKHIDQNNKE</sequence>
<dbReference type="RefSeq" id="YP_008802527.1">
    <property type="nucleotide sequence ID" value="NC_022797.1"/>
</dbReference>
<protein>
    <submittedName>
        <fullName evidence="1">Uncharacterized protein</fullName>
    </submittedName>
</protein>
<dbReference type="GeneID" id="17622497"/>
<proteinExistence type="predicted"/>
<organism evidence="1">
    <name type="scientific">Monomastix sp. (strain OKE-1)</name>
    <dbReference type="NCBI Taxonomy" id="141716"/>
    <lineage>
        <taxon>Eukaryota</taxon>
        <taxon>Viridiplantae</taxon>
        <taxon>Chlorophyta</taxon>
        <taxon>Mamiellophyceae</taxon>
        <taxon>Monomastigales</taxon>
        <taxon>Monomastigaceae</taxon>
        <taxon>Monomastix</taxon>
    </lineage>
</organism>
<gene>
    <name evidence="1" type="primary">orf110</name>
</gene>
<accession>U5YGD7</accession>
<geneLocation type="mitochondrion" evidence="1"/>
<name>U5YGD7_MONSK</name>